<name>A0A2A9NIR6_9AGAR</name>
<dbReference type="EMBL" id="KZ302003">
    <property type="protein sequence ID" value="PFH50479.1"/>
    <property type="molecule type" value="Genomic_DNA"/>
</dbReference>
<comment type="subcellular location">
    <subcellularLocation>
        <location evidence="5">Endoplasmic reticulum membrane</location>
        <topology evidence="5">Multi-pass membrane protein</topology>
    </subcellularLocation>
    <subcellularLocation>
        <location evidence="1">Membrane</location>
        <topology evidence="1">Multi-pass membrane protein</topology>
    </subcellularLocation>
</comment>
<dbReference type="Gene3D" id="1.20.120.1630">
    <property type="match status" value="1"/>
</dbReference>
<dbReference type="PANTHER" id="PTHR43847:SF1">
    <property type="entry name" value="BLL3993 PROTEIN"/>
    <property type="match status" value="1"/>
</dbReference>
<evidence type="ECO:0000313" key="6">
    <source>
        <dbReference type="EMBL" id="PFH50479.1"/>
    </source>
</evidence>
<dbReference type="STRING" id="703135.A0A2A9NIR6"/>
<dbReference type="Proteomes" id="UP000242287">
    <property type="component" value="Unassembled WGS sequence"/>
</dbReference>
<keyword evidence="5" id="KW-0256">Endoplasmic reticulum</keyword>
<dbReference type="GO" id="GO:0005789">
    <property type="term" value="C:endoplasmic reticulum membrane"/>
    <property type="evidence" value="ECO:0007669"/>
    <property type="project" value="UniProtKB-SubCell"/>
</dbReference>
<dbReference type="InterPro" id="IPR007269">
    <property type="entry name" value="ICMT_MeTrfase"/>
</dbReference>
<dbReference type="OrthoDB" id="422086at2759"/>
<dbReference type="GO" id="GO:0004671">
    <property type="term" value="F:protein C-terminal S-isoprenylcysteine carboxyl O-methyltransferase activity"/>
    <property type="evidence" value="ECO:0007669"/>
    <property type="project" value="UniProtKB-EC"/>
</dbReference>
<keyword evidence="3" id="KW-1133">Transmembrane helix</keyword>
<keyword evidence="5" id="KW-0489">Methyltransferase</keyword>
<evidence type="ECO:0000256" key="1">
    <source>
        <dbReference type="ARBA" id="ARBA00004141"/>
    </source>
</evidence>
<dbReference type="EC" id="2.1.1.100" evidence="5"/>
<sequence length="183" mass="20211">MFLFATLAETGIVVARACPSVPISEKILSVALFAGHDGRNIELTAIRVVACLLGLLGSSICLWCYQELGKYFTFELSVQQDHKLIKTGPYSIVRHPSYTSFVWNSMAVITIHGAQGSWVRESGLLNSFVGKILALSALIFLTTTSMGLLRRVGEEDELMKKQFGSQWDEWAVEVPYVLLPGII</sequence>
<keyword evidence="5" id="KW-0949">S-adenosyl-L-methionine</keyword>
<dbReference type="AlphaFoldDB" id="A0A2A9NIR6"/>
<dbReference type="PANTHER" id="PTHR43847">
    <property type="entry name" value="BLL3993 PROTEIN"/>
    <property type="match status" value="1"/>
</dbReference>
<evidence type="ECO:0000256" key="5">
    <source>
        <dbReference type="RuleBase" id="RU362022"/>
    </source>
</evidence>
<keyword evidence="2" id="KW-0812">Transmembrane</keyword>
<evidence type="ECO:0000256" key="4">
    <source>
        <dbReference type="ARBA" id="ARBA00023136"/>
    </source>
</evidence>
<comment type="similarity">
    <text evidence="5">Belongs to the class VI-like SAM-binding methyltransferase superfamily. Isoprenylcysteine carboxyl methyltransferase family.</text>
</comment>
<accession>A0A2A9NIR6</accession>
<reference evidence="6 7" key="1">
    <citation type="submission" date="2014-02" db="EMBL/GenBank/DDBJ databases">
        <title>Transposable element dynamics among asymbiotic and ectomycorrhizal Amanita fungi.</title>
        <authorList>
            <consortium name="DOE Joint Genome Institute"/>
            <person name="Hess J."/>
            <person name="Skrede I."/>
            <person name="Wolfe B."/>
            <person name="LaButti K."/>
            <person name="Ohm R.A."/>
            <person name="Grigoriev I.V."/>
            <person name="Pringle A."/>
        </authorList>
    </citation>
    <scope>NUCLEOTIDE SEQUENCE [LARGE SCALE GENOMIC DNA]</scope>
    <source>
        <strain evidence="6 7">SKay4041</strain>
    </source>
</reference>
<gene>
    <name evidence="6" type="ORF">AMATHDRAFT_61084</name>
</gene>
<dbReference type="InterPro" id="IPR052527">
    <property type="entry name" value="Metal_cation-efflux_comp"/>
</dbReference>
<proteinExistence type="inferred from homology"/>
<keyword evidence="4" id="KW-0472">Membrane</keyword>
<dbReference type="Pfam" id="PF04140">
    <property type="entry name" value="ICMT"/>
    <property type="match status" value="1"/>
</dbReference>
<comment type="catalytic activity">
    <reaction evidence="5">
        <text>[protein]-C-terminal S-[(2E,6E)-farnesyl]-L-cysteine + S-adenosyl-L-methionine = [protein]-C-terminal S-[(2E,6E)-farnesyl]-L-cysteine methyl ester + S-adenosyl-L-homocysteine</text>
        <dbReference type="Rhea" id="RHEA:21672"/>
        <dbReference type="Rhea" id="RHEA-COMP:12125"/>
        <dbReference type="Rhea" id="RHEA-COMP:12126"/>
        <dbReference type="ChEBI" id="CHEBI:57856"/>
        <dbReference type="ChEBI" id="CHEBI:59789"/>
        <dbReference type="ChEBI" id="CHEBI:90510"/>
        <dbReference type="ChEBI" id="CHEBI:90511"/>
        <dbReference type="EC" id="2.1.1.100"/>
    </reaction>
</comment>
<keyword evidence="5" id="KW-0808">Transferase</keyword>
<protein>
    <recommendedName>
        <fullName evidence="5">Protein-S-isoprenylcysteine O-methyltransferase</fullName>
        <ecNumber evidence="5">2.1.1.100</ecNumber>
    </recommendedName>
</protein>
<evidence type="ECO:0000256" key="2">
    <source>
        <dbReference type="ARBA" id="ARBA00022692"/>
    </source>
</evidence>
<dbReference type="GO" id="GO:0032259">
    <property type="term" value="P:methylation"/>
    <property type="evidence" value="ECO:0007669"/>
    <property type="project" value="UniProtKB-KW"/>
</dbReference>
<keyword evidence="7" id="KW-1185">Reference proteome</keyword>
<organism evidence="6 7">
    <name type="scientific">Amanita thiersii Skay4041</name>
    <dbReference type="NCBI Taxonomy" id="703135"/>
    <lineage>
        <taxon>Eukaryota</taxon>
        <taxon>Fungi</taxon>
        <taxon>Dikarya</taxon>
        <taxon>Basidiomycota</taxon>
        <taxon>Agaricomycotina</taxon>
        <taxon>Agaricomycetes</taxon>
        <taxon>Agaricomycetidae</taxon>
        <taxon>Agaricales</taxon>
        <taxon>Pluteineae</taxon>
        <taxon>Amanitaceae</taxon>
        <taxon>Amanita</taxon>
    </lineage>
</organism>
<evidence type="ECO:0000313" key="7">
    <source>
        <dbReference type="Proteomes" id="UP000242287"/>
    </source>
</evidence>
<evidence type="ECO:0000256" key="3">
    <source>
        <dbReference type="ARBA" id="ARBA00022989"/>
    </source>
</evidence>